<keyword evidence="3" id="KW-0722">Serine protease inhibitor</keyword>
<dbReference type="AlphaFoldDB" id="A0A6I8TRH7"/>
<evidence type="ECO:0000259" key="5">
    <source>
        <dbReference type="SMART" id="SM00093"/>
    </source>
</evidence>
<dbReference type="OrthoDB" id="671595at2759"/>
<reference evidence="6 7" key="1">
    <citation type="submission" date="2017-06" db="EMBL/GenBank/DDBJ databases">
        <title>Aedes aegypti genome working group (AGWG) sequencing and assembly.</title>
        <authorList>
            <consortium name="Aedes aegypti Genome Working Group (AGWG)"/>
            <person name="Matthews B.J."/>
        </authorList>
    </citation>
    <scope>NUCLEOTIDE SEQUENCE [LARGE SCALE GENOMIC DNA]</scope>
    <source>
        <strain evidence="6 7">LVP_AGWG</strain>
    </source>
</reference>
<dbReference type="SMART" id="SM00093">
    <property type="entry name" value="SERPIN"/>
    <property type="match status" value="1"/>
</dbReference>
<dbReference type="InterPro" id="IPR042178">
    <property type="entry name" value="Serpin_sf_1"/>
</dbReference>
<name>A0A6I8TRH7_AEDAE</name>
<dbReference type="EnsemblMetazoa" id="AAEL024006-RA">
    <property type="protein sequence ID" value="AAEL024006-PA"/>
    <property type="gene ID" value="AAEL024006"/>
</dbReference>
<accession>A0A6I8TRH7</accession>
<feature type="domain" description="Serpin" evidence="5">
    <location>
        <begin position="37"/>
        <end position="391"/>
    </location>
</feature>
<dbReference type="InterPro" id="IPR023796">
    <property type="entry name" value="Serpin_dom"/>
</dbReference>
<dbReference type="InterPro" id="IPR042185">
    <property type="entry name" value="Serpin_sf_2"/>
</dbReference>
<organism evidence="6 7">
    <name type="scientific">Aedes aegypti</name>
    <name type="common">Yellowfever mosquito</name>
    <name type="synonym">Culex aegypti</name>
    <dbReference type="NCBI Taxonomy" id="7159"/>
    <lineage>
        <taxon>Eukaryota</taxon>
        <taxon>Metazoa</taxon>
        <taxon>Ecdysozoa</taxon>
        <taxon>Arthropoda</taxon>
        <taxon>Hexapoda</taxon>
        <taxon>Insecta</taxon>
        <taxon>Pterygota</taxon>
        <taxon>Neoptera</taxon>
        <taxon>Endopterygota</taxon>
        <taxon>Diptera</taxon>
        <taxon>Nematocera</taxon>
        <taxon>Culicoidea</taxon>
        <taxon>Culicidae</taxon>
        <taxon>Culicinae</taxon>
        <taxon>Aedini</taxon>
        <taxon>Aedes</taxon>
        <taxon>Stegomyia</taxon>
    </lineage>
</organism>
<proteinExistence type="inferred from homology"/>
<dbReference type="PANTHER" id="PTHR11461">
    <property type="entry name" value="SERINE PROTEASE INHIBITOR, SERPIN"/>
    <property type="match status" value="1"/>
</dbReference>
<dbReference type="Gene3D" id="3.30.497.10">
    <property type="entry name" value="Antithrombin, subunit I, domain 2"/>
    <property type="match status" value="1"/>
</dbReference>
<dbReference type="Proteomes" id="UP000008820">
    <property type="component" value="Chromosome 2"/>
</dbReference>
<evidence type="ECO:0000313" key="6">
    <source>
        <dbReference type="EnsemblMetazoa" id="AAEL024006-PA"/>
    </source>
</evidence>
<evidence type="ECO:0000256" key="4">
    <source>
        <dbReference type="RuleBase" id="RU000411"/>
    </source>
</evidence>
<dbReference type="CDD" id="cd00172">
    <property type="entry name" value="serpin"/>
    <property type="match status" value="1"/>
</dbReference>
<dbReference type="InterPro" id="IPR023795">
    <property type="entry name" value="Serpin_CS"/>
</dbReference>
<evidence type="ECO:0000313" key="7">
    <source>
        <dbReference type="Proteomes" id="UP000008820"/>
    </source>
</evidence>
<dbReference type="GO" id="GO:0005615">
    <property type="term" value="C:extracellular space"/>
    <property type="evidence" value="ECO:0007669"/>
    <property type="project" value="InterPro"/>
</dbReference>
<dbReference type="Pfam" id="PF00079">
    <property type="entry name" value="Serpin"/>
    <property type="match status" value="1"/>
</dbReference>
<dbReference type="Gene3D" id="2.30.39.10">
    <property type="entry name" value="Alpha-1-antitrypsin, domain 1"/>
    <property type="match status" value="1"/>
</dbReference>
<dbReference type="GO" id="GO:0004867">
    <property type="term" value="F:serine-type endopeptidase inhibitor activity"/>
    <property type="evidence" value="ECO:0007669"/>
    <property type="project" value="UniProtKB-KW"/>
</dbReference>
<keyword evidence="7" id="KW-1185">Reference proteome</keyword>
<keyword evidence="2" id="KW-0646">Protease inhibitor</keyword>
<dbReference type="SMR" id="A0A6I8TRH7"/>
<dbReference type="PROSITE" id="PS00284">
    <property type="entry name" value="SERPIN"/>
    <property type="match status" value="1"/>
</dbReference>
<evidence type="ECO:0000256" key="3">
    <source>
        <dbReference type="ARBA" id="ARBA00022900"/>
    </source>
</evidence>
<sequence>MQLKMIRIIVTVFSAVTFAAVAVAGFESQLFSSEFIWDFFKASFDERRNLATSPFSVQLGMTMLANSVTDGYTLKQMTEKLHLPSSIARASEQNRRKLMVLQKNKHFTYGTKLVVFGTEALDPKFLATMANFNTPAERHPIANIKSIPNLANRWAKNVTSGMVSAVLMNNELLPDTRMILLSATAFACQWENKFSVNSSKMEMFNAYTTGKLYMTNFMNLDQTLLPVAMNGDLKMQAIELPFERGSDYSFMMMMPLDRDGNMTDMVAKLDHQTFAKLYDSLVPTRISVKMPRFTVSTSVNGNAVLKKLHLNAPFQWSRFQIFKQEKLTLDKVKQSVTVQVDERGVRAAAVDKFTMVTRSAPLSFLADRPFVFAILKKSVHFPLFVGHYAYPAQASPVKP</sequence>
<dbReference type="SUPFAM" id="SSF56574">
    <property type="entry name" value="Serpins"/>
    <property type="match status" value="1"/>
</dbReference>
<reference evidence="6" key="2">
    <citation type="submission" date="2020-05" db="UniProtKB">
        <authorList>
            <consortium name="EnsemblMetazoa"/>
        </authorList>
    </citation>
    <scope>IDENTIFICATION</scope>
    <source>
        <strain evidence="6">LVP_AGWG</strain>
    </source>
</reference>
<dbReference type="InterPro" id="IPR036186">
    <property type="entry name" value="Serpin_sf"/>
</dbReference>
<dbReference type="InParanoid" id="A0A6I8TRH7"/>
<gene>
    <name evidence="6" type="primary">5575785</name>
</gene>
<evidence type="ECO:0000256" key="1">
    <source>
        <dbReference type="ARBA" id="ARBA00009500"/>
    </source>
</evidence>
<dbReference type="InterPro" id="IPR000215">
    <property type="entry name" value="Serpin_fam"/>
</dbReference>
<comment type="similarity">
    <text evidence="1 4">Belongs to the serpin family.</text>
</comment>
<evidence type="ECO:0000256" key="2">
    <source>
        <dbReference type="ARBA" id="ARBA00022690"/>
    </source>
</evidence>
<protein>
    <recommendedName>
        <fullName evidence="5">Serpin domain-containing protein</fullName>
    </recommendedName>
</protein>
<dbReference type="PANTHER" id="PTHR11461:SF211">
    <property type="entry name" value="GH10112P-RELATED"/>
    <property type="match status" value="1"/>
</dbReference>